<feature type="domain" description="Sushi" evidence="9">
    <location>
        <begin position="969"/>
        <end position="1043"/>
    </location>
</feature>
<feature type="compositionally biased region" description="Polar residues" evidence="6">
    <location>
        <begin position="369"/>
        <end position="384"/>
    </location>
</feature>
<dbReference type="PANTHER" id="PTHR45656:SF1">
    <property type="entry name" value="SEIZURE PROTEIN 6 HOMOLOG"/>
    <property type="match status" value="1"/>
</dbReference>
<dbReference type="SMART" id="SM00032">
    <property type="entry name" value="CCP"/>
    <property type="match status" value="5"/>
</dbReference>
<dbReference type="InterPro" id="IPR035914">
    <property type="entry name" value="Sperma_CUB_dom_sf"/>
</dbReference>
<dbReference type="FunFam" id="2.10.70.10:FF:000009">
    <property type="entry name" value="Seizure related 6 homolog like"/>
    <property type="match status" value="1"/>
</dbReference>
<feature type="domain" description="Sushi" evidence="9">
    <location>
        <begin position="1288"/>
        <end position="1349"/>
    </location>
</feature>
<evidence type="ECO:0000256" key="1">
    <source>
        <dbReference type="ARBA" id="ARBA00022659"/>
    </source>
</evidence>
<protein>
    <submittedName>
        <fullName evidence="10">Uncharacterized protein</fullName>
    </submittedName>
</protein>
<dbReference type="PANTHER" id="PTHR45656">
    <property type="entry name" value="PROTEIN CBR-CLEC-78"/>
    <property type="match status" value="1"/>
</dbReference>
<name>A0AAE0UY80_9TELE</name>
<proteinExistence type="predicted"/>
<comment type="caution">
    <text evidence="10">The sequence shown here is derived from an EMBL/GenBank/DDBJ whole genome shotgun (WGS) entry which is preliminary data.</text>
</comment>
<feature type="domain" description="Sushi" evidence="9">
    <location>
        <begin position="1160"/>
        <end position="1219"/>
    </location>
</feature>
<dbReference type="SUPFAM" id="SSF49854">
    <property type="entry name" value="Spermadhesin, CUB domain"/>
    <property type="match status" value="3"/>
</dbReference>
<evidence type="ECO:0000256" key="6">
    <source>
        <dbReference type="SAM" id="MobiDB-lite"/>
    </source>
</evidence>
<evidence type="ECO:0000256" key="2">
    <source>
        <dbReference type="ARBA" id="ARBA00022737"/>
    </source>
</evidence>
<comment type="caution">
    <text evidence="5">Lacks conserved residue(s) required for the propagation of feature annotation.</text>
</comment>
<evidence type="ECO:0000256" key="3">
    <source>
        <dbReference type="ARBA" id="ARBA00023157"/>
    </source>
</evidence>
<accession>A0AAE0UY80</accession>
<feature type="disulfide bond" evidence="5">
    <location>
        <begin position="1190"/>
        <end position="1217"/>
    </location>
</feature>
<sequence length="1438" mass="157083">MLEHGVCYGQAVTSTEVQQQDTTRVQIRGAVPPNHDPPGITVIAHMGVEVPQQNYGVPSRSTFQHPSQGLQEGWVLHTAIRPISRNNSETPIPGPKAQGNNPLIYRGKLQHMAAELGGYKQAHHDTSHHGALQRRRGSNLSQGVGFQARLSLASTAQPPSPAQAPSPPVRLKKFLWVTESEDELHALEHKQKLPVLSLVGSEKSDLQFSFVYDEIILGYDGIGPTDGGESKLEQELNPITSKPDSTRELHKSATAVPPHFNHQPNLKGLLVHEALLTKNFEGDQQFFIDGGHIESHPTSPRPQEPGDSLVLSHVLPHEDAPAFSDIATTVMTTASPTSTGKLVSSGQNRSSKRRLEGKLQILGGQEVMATSPSRSGQQRASPVAQQPPRMGSTKKEAGKRIMGNPMDMDGDTTITSIIHTTTVISTMREQGQCSMNLTDAEGYIEMPPSTDSFDSTMDCTYYVSVYLGYGVEIQEGDKPIILQSPSARLRGNGNVAKLLIEAVVGFMQSCGTCYLSCREPNHSRYDTIEQRQQNKWLGMYSKGFAKSEGGKWGTVQQADCNGEETVLVAVLEPLARGEGLKEFISGMRGVGCDLGCMSPGPGDVQLLERGETAADHHLSRVDDTLQFGLVPGCSCSKPDRDGGCEDRFDDGSVEVNQHLCREEKLLQLPQEMHPLLSLLGEGADVLLPLELLGDGGAQEVEGLDRCHRRVTEDGRGEEGWVLPEIHHHLLRDHRLERVELQVLNVTLEEGENVVLEDLGGLEPSILANRSGLVRGLVVKSSSNLISIHFISRKQPRPGSLLLRYRAFVLSCAFPQALANGEVTVSSLHVGGEAYFFCLTGYQLHGVSSLTCRNATTPYWSGKKPKCVASCGGMLKNATLGRIVSPGFPGNYSNNLTCHWVLEAPRGHRLHVHFEKVALAEDDDRLLIKNGNNIDSPPVYDSYEVEYLPNEGVMSTGRHLFIEFTTDETGTCTGAAIRYEGTDPSYTPFVKYGNFSSSDTSFSVGTVVEFSCEPGYTLEQGSVTIECVDPESPQWNETEPACRAVCSGEITDSAGVVLSPNWPEAYDKGQDCIWGIHVEEDKRILLDVQVLHLGKNDILTFYDGDDLTANILGQYSGTLPRFKLYTSTADVTIQFQSDPATNIYGYNNGFVVHFFEVARNDTCSELPEITNGWKSTSHPDLIHGTVVTYQCYPGFQVVGSEILMCQWDLTWSGDVPSCEKVMLCQDPGSVDHGRRLMTGSRFTVGSTVQYMCNKGYTLSGPGLLTCYSRDTAEPKWSEKIPKCVPERYEPCANPGAPSHAIQSSQKAFFQAGEMLSFTCRPGYELHGEATIRCLPGHPSEWSGAPPACQVLSTDFGTEGADTAIAVLLPAAVVLLVILGIFLYFSKLQGKTMRLSSSSSLPYDNMTEESAFDNPVYETEVSMDTLNLRDVDSQNTVVLS</sequence>
<dbReference type="PROSITE" id="PS01180">
    <property type="entry name" value="CUB"/>
    <property type="match status" value="2"/>
</dbReference>
<evidence type="ECO:0000259" key="9">
    <source>
        <dbReference type="PROSITE" id="PS50923"/>
    </source>
</evidence>
<feature type="compositionally biased region" description="Polar residues" evidence="6">
    <location>
        <begin position="340"/>
        <end position="349"/>
    </location>
</feature>
<keyword evidence="7" id="KW-0472">Membrane</keyword>
<feature type="region of interest" description="Disordered" evidence="6">
    <location>
        <begin position="335"/>
        <end position="354"/>
    </location>
</feature>
<dbReference type="EMBL" id="JAUCMX010000015">
    <property type="protein sequence ID" value="KAK3522258.1"/>
    <property type="molecule type" value="Genomic_DNA"/>
</dbReference>
<evidence type="ECO:0000259" key="8">
    <source>
        <dbReference type="PROSITE" id="PS01180"/>
    </source>
</evidence>
<feature type="domain" description="Sushi" evidence="9">
    <location>
        <begin position="809"/>
        <end position="868"/>
    </location>
</feature>
<feature type="domain" description="Sushi" evidence="9">
    <location>
        <begin position="1221"/>
        <end position="1284"/>
    </location>
</feature>
<dbReference type="SMART" id="SM00042">
    <property type="entry name" value="CUB"/>
    <property type="match status" value="2"/>
</dbReference>
<feature type="region of interest" description="Disordered" evidence="6">
    <location>
        <begin position="369"/>
        <end position="410"/>
    </location>
</feature>
<keyword evidence="2" id="KW-0677">Repeat</keyword>
<evidence type="ECO:0000313" key="11">
    <source>
        <dbReference type="Proteomes" id="UP001274896"/>
    </source>
</evidence>
<feature type="transmembrane region" description="Helical" evidence="7">
    <location>
        <begin position="1362"/>
        <end position="1383"/>
    </location>
</feature>
<feature type="domain" description="CUB" evidence="8">
    <location>
        <begin position="870"/>
        <end position="981"/>
    </location>
</feature>
<dbReference type="FunFam" id="2.10.70.10:FF:000010">
    <property type="entry name" value="Seizure related 6 homolog like"/>
    <property type="match status" value="1"/>
</dbReference>
<dbReference type="Pfam" id="PF00084">
    <property type="entry name" value="Sushi"/>
    <property type="match status" value="5"/>
</dbReference>
<keyword evidence="7" id="KW-1133">Transmembrane helix</keyword>
<dbReference type="Pfam" id="PF00431">
    <property type="entry name" value="CUB"/>
    <property type="match status" value="2"/>
</dbReference>
<feature type="disulfide bond" evidence="4">
    <location>
        <begin position="870"/>
        <end position="897"/>
    </location>
</feature>
<dbReference type="CDD" id="cd00033">
    <property type="entry name" value="CCP"/>
    <property type="match status" value="5"/>
</dbReference>
<dbReference type="Gene3D" id="2.60.120.290">
    <property type="entry name" value="Spermadhesin, CUB domain"/>
    <property type="match status" value="2"/>
</dbReference>
<evidence type="ECO:0000256" key="4">
    <source>
        <dbReference type="PROSITE-ProRule" id="PRU00059"/>
    </source>
</evidence>
<dbReference type="CDD" id="cd00041">
    <property type="entry name" value="CUB"/>
    <property type="match status" value="2"/>
</dbReference>
<dbReference type="InterPro" id="IPR035976">
    <property type="entry name" value="Sushi/SCR/CCP_sf"/>
</dbReference>
<keyword evidence="7" id="KW-0812">Transmembrane</keyword>
<dbReference type="SUPFAM" id="SSF57535">
    <property type="entry name" value="Complement control module/SCR domain"/>
    <property type="match status" value="5"/>
</dbReference>
<dbReference type="InterPro" id="IPR051277">
    <property type="entry name" value="SEZ6_CSMD_C4BPB_Regulators"/>
</dbReference>
<dbReference type="InterPro" id="IPR000436">
    <property type="entry name" value="Sushi_SCR_CCP_dom"/>
</dbReference>
<dbReference type="Proteomes" id="UP001274896">
    <property type="component" value="Unassembled WGS sequence"/>
</dbReference>
<reference evidence="10" key="1">
    <citation type="submission" date="2023-06" db="EMBL/GenBank/DDBJ databases">
        <title>Male Hemibagrus guttatus genome.</title>
        <authorList>
            <person name="Bian C."/>
        </authorList>
    </citation>
    <scope>NUCLEOTIDE SEQUENCE</scope>
    <source>
        <strain evidence="10">Male_cb2023</strain>
        <tissue evidence="10">Muscle</tissue>
    </source>
</reference>
<evidence type="ECO:0000256" key="5">
    <source>
        <dbReference type="PROSITE-ProRule" id="PRU00302"/>
    </source>
</evidence>
<keyword evidence="1 5" id="KW-0768">Sushi</keyword>
<keyword evidence="11" id="KW-1185">Reference proteome</keyword>
<gene>
    <name evidence="10" type="ORF">QTP70_034155</name>
</gene>
<evidence type="ECO:0000313" key="10">
    <source>
        <dbReference type="EMBL" id="KAK3522258.1"/>
    </source>
</evidence>
<evidence type="ECO:0000256" key="7">
    <source>
        <dbReference type="SAM" id="Phobius"/>
    </source>
</evidence>
<dbReference type="PROSITE" id="PS50923">
    <property type="entry name" value="SUSHI"/>
    <property type="match status" value="5"/>
</dbReference>
<organism evidence="10 11">
    <name type="scientific">Hemibagrus guttatus</name>
    <dbReference type="NCBI Taxonomy" id="175788"/>
    <lineage>
        <taxon>Eukaryota</taxon>
        <taxon>Metazoa</taxon>
        <taxon>Chordata</taxon>
        <taxon>Craniata</taxon>
        <taxon>Vertebrata</taxon>
        <taxon>Euteleostomi</taxon>
        <taxon>Actinopterygii</taxon>
        <taxon>Neopterygii</taxon>
        <taxon>Teleostei</taxon>
        <taxon>Ostariophysi</taxon>
        <taxon>Siluriformes</taxon>
        <taxon>Bagridae</taxon>
        <taxon>Hemibagrus</taxon>
    </lineage>
</organism>
<dbReference type="Gene3D" id="2.10.70.10">
    <property type="entry name" value="Complement Module, domain 1"/>
    <property type="match status" value="5"/>
</dbReference>
<feature type="domain" description="CUB" evidence="8">
    <location>
        <begin position="1045"/>
        <end position="1156"/>
    </location>
</feature>
<keyword evidence="3 5" id="KW-1015">Disulfide bond</keyword>
<dbReference type="InterPro" id="IPR000859">
    <property type="entry name" value="CUB_dom"/>
</dbReference>